<keyword evidence="2" id="KW-1185">Reference proteome</keyword>
<dbReference type="AlphaFoldDB" id="A0A1E3PTY9"/>
<organism evidence="1 2">
    <name type="scientific">Lipomyces starkeyi NRRL Y-11557</name>
    <dbReference type="NCBI Taxonomy" id="675824"/>
    <lineage>
        <taxon>Eukaryota</taxon>
        <taxon>Fungi</taxon>
        <taxon>Dikarya</taxon>
        <taxon>Ascomycota</taxon>
        <taxon>Saccharomycotina</taxon>
        <taxon>Lipomycetes</taxon>
        <taxon>Lipomycetales</taxon>
        <taxon>Lipomycetaceae</taxon>
        <taxon>Lipomyces</taxon>
    </lineage>
</organism>
<accession>A0A1E3PTY9</accession>
<proteinExistence type="predicted"/>
<dbReference type="Proteomes" id="UP000094385">
    <property type="component" value="Unassembled WGS sequence"/>
</dbReference>
<protein>
    <submittedName>
        <fullName evidence="1">Uncharacterized protein</fullName>
    </submittedName>
</protein>
<evidence type="ECO:0000313" key="2">
    <source>
        <dbReference type="Proteomes" id="UP000094385"/>
    </source>
</evidence>
<gene>
    <name evidence="1" type="ORF">LIPSTDRAFT_224485</name>
</gene>
<sequence>MIWAPKELSSVTFAIADGNDFSILGQVRLLCPLCLHTAHRRTFSTLSAARCIISADVGSLLVPLGRPFRGSVTEGSCNMASATGSRCTVVRCWTFFCSTSNEDEYLVHRLARPFGCGGSKEEDIAGKCRSHTAPRIRLLLDHAALSALDHDREIFVHRAAVSTCSLTIVLTMTFSFDPITLRAWRRPC</sequence>
<reference evidence="1 2" key="1">
    <citation type="journal article" date="2016" name="Proc. Natl. Acad. Sci. U.S.A.">
        <title>Comparative genomics of biotechnologically important yeasts.</title>
        <authorList>
            <person name="Riley R."/>
            <person name="Haridas S."/>
            <person name="Wolfe K.H."/>
            <person name="Lopes M.R."/>
            <person name="Hittinger C.T."/>
            <person name="Goeker M."/>
            <person name="Salamov A.A."/>
            <person name="Wisecaver J.H."/>
            <person name="Long T.M."/>
            <person name="Calvey C.H."/>
            <person name="Aerts A.L."/>
            <person name="Barry K.W."/>
            <person name="Choi C."/>
            <person name="Clum A."/>
            <person name="Coughlan A.Y."/>
            <person name="Deshpande S."/>
            <person name="Douglass A.P."/>
            <person name="Hanson S.J."/>
            <person name="Klenk H.-P."/>
            <person name="LaButti K.M."/>
            <person name="Lapidus A."/>
            <person name="Lindquist E.A."/>
            <person name="Lipzen A.M."/>
            <person name="Meier-Kolthoff J.P."/>
            <person name="Ohm R.A."/>
            <person name="Otillar R.P."/>
            <person name="Pangilinan J.L."/>
            <person name="Peng Y."/>
            <person name="Rokas A."/>
            <person name="Rosa C.A."/>
            <person name="Scheuner C."/>
            <person name="Sibirny A.A."/>
            <person name="Slot J.C."/>
            <person name="Stielow J.B."/>
            <person name="Sun H."/>
            <person name="Kurtzman C.P."/>
            <person name="Blackwell M."/>
            <person name="Grigoriev I.V."/>
            <person name="Jeffries T.W."/>
        </authorList>
    </citation>
    <scope>NUCLEOTIDE SEQUENCE [LARGE SCALE GENOMIC DNA]</scope>
    <source>
        <strain evidence="1 2">NRRL Y-11557</strain>
    </source>
</reference>
<name>A0A1E3PTY9_LIPST</name>
<evidence type="ECO:0000313" key="1">
    <source>
        <dbReference type="EMBL" id="ODQ68883.1"/>
    </source>
</evidence>
<dbReference type="EMBL" id="KV454308">
    <property type="protein sequence ID" value="ODQ68883.1"/>
    <property type="molecule type" value="Genomic_DNA"/>
</dbReference>